<name>A0A542XTT9_SALAC</name>
<dbReference type="RefSeq" id="WP_142116634.1">
    <property type="nucleotide sequence ID" value="NZ_JAMQNB010000025.1"/>
</dbReference>
<feature type="transmembrane region" description="Helical" evidence="1">
    <location>
        <begin position="68"/>
        <end position="89"/>
    </location>
</feature>
<reference evidence="2 5" key="2">
    <citation type="submission" date="2021-03" db="EMBL/GenBank/DDBJ databases">
        <title>Whole genome shotgun sequence of Salinispora arenicola NBRC 105043.</title>
        <authorList>
            <person name="Komaki H."/>
            <person name="Tamura T."/>
        </authorList>
    </citation>
    <scope>NUCLEOTIDE SEQUENCE [LARGE SCALE GENOMIC DNA]</scope>
    <source>
        <strain evidence="2 5">NBRC 105043</strain>
    </source>
</reference>
<keyword evidence="1" id="KW-0812">Transmembrane</keyword>
<evidence type="ECO:0000313" key="2">
    <source>
        <dbReference type="EMBL" id="GIM85285.1"/>
    </source>
</evidence>
<dbReference type="EMBL" id="BOQM01000014">
    <property type="protein sequence ID" value="GIM85285.1"/>
    <property type="molecule type" value="Genomic_DNA"/>
</dbReference>
<keyword evidence="5" id="KW-1185">Reference proteome</keyword>
<dbReference type="EMBL" id="VFOL01000001">
    <property type="protein sequence ID" value="TQL39256.1"/>
    <property type="molecule type" value="Genomic_DNA"/>
</dbReference>
<evidence type="ECO:0000313" key="5">
    <source>
        <dbReference type="Proteomes" id="UP000677457"/>
    </source>
</evidence>
<accession>A0A542XTT9</accession>
<evidence type="ECO:0000313" key="4">
    <source>
        <dbReference type="Proteomes" id="UP000315983"/>
    </source>
</evidence>
<keyword evidence="1" id="KW-0472">Membrane</keyword>
<dbReference type="Proteomes" id="UP000315983">
    <property type="component" value="Unassembled WGS sequence"/>
</dbReference>
<gene>
    <name evidence="3" type="ORF">FB564_4506</name>
    <name evidence="2" type="ORF">Sar04_21640</name>
</gene>
<reference evidence="3 4" key="1">
    <citation type="submission" date="2019-06" db="EMBL/GenBank/DDBJ databases">
        <title>Sequencing the genomes of 1000 actinobacteria strains.</title>
        <authorList>
            <person name="Klenk H.-P."/>
        </authorList>
    </citation>
    <scope>NUCLEOTIDE SEQUENCE [LARGE SCALE GENOMIC DNA]</scope>
    <source>
        <strain evidence="3 4">DSM 44819</strain>
    </source>
</reference>
<keyword evidence="1" id="KW-1133">Transmembrane helix</keyword>
<comment type="caution">
    <text evidence="3">The sequence shown here is derived from an EMBL/GenBank/DDBJ whole genome shotgun (WGS) entry which is preliminary data.</text>
</comment>
<evidence type="ECO:0000256" key="1">
    <source>
        <dbReference type="SAM" id="Phobius"/>
    </source>
</evidence>
<dbReference type="AlphaFoldDB" id="A0A542XTT9"/>
<sequence>MARREVVIPRAAVEGLRCPPVSLTDGHPAEAEPVPSWRSSLFQRSRTVMLPFGPQPAGHIRRASTAEWLEALLLGPACLIIVVVGAVAVF</sequence>
<proteinExistence type="predicted"/>
<organism evidence="3 4">
    <name type="scientific">Salinispora arenicola</name>
    <dbReference type="NCBI Taxonomy" id="168697"/>
    <lineage>
        <taxon>Bacteria</taxon>
        <taxon>Bacillati</taxon>
        <taxon>Actinomycetota</taxon>
        <taxon>Actinomycetes</taxon>
        <taxon>Micromonosporales</taxon>
        <taxon>Micromonosporaceae</taxon>
        <taxon>Salinispora</taxon>
    </lineage>
</organism>
<dbReference type="Proteomes" id="UP000677457">
    <property type="component" value="Unassembled WGS sequence"/>
</dbReference>
<evidence type="ECO:0000313" key="3">
    <source>
        <dbReference type="EMBL" id="TQL39256.1"/>
    </source>
</evidence>
<protein>
    <submittedName>
        <fullName evidence="3">Uncharacterized protein</fullName>
    </submittedName>
</protein>